<accession>A0AAV5E0D4</accession>
<reference evidence="2" key="2">
    <citation type="submission" date="2021-12" db="EMBL/GenBank/DDBJ databases">
        <title>Resequencing data analysis of finger millet.</title>
        <authorList>
            <person name="Hatakeyama M."/>
            <person name="Aluri S."/>
            <person name="Balachadran M.T."/>
            <person name="Sivarajan S.R."/>
            <person name="Poveda L."/>
            <person name="Shimizu-Inatsugi R."/>
            <person name="Schlapbach R."/>
            <person name="Sreeman S.M."/>
            <person name="Shimizu K.K."/>
        </authorList>
    </citation>
    <scope>NUCLEOTIDE SEQUENCE</scope>
</reference>
<dbReference type="Proteomes" id="UP001054889">
    <property type="component" value="Unassembled WGS sequence"/>
</dbReference>
<dbReference type="PANTHER" id="PTHR31147">
    <property type="entry name" value="ACYL TRANSFERASE 4"/>
    <property type="match status" value="1"/>
</dbReference>
<comment type="similarity">
    <text evidence="1">Belongs to the plant acyltransferase family.</text>
</comment>
<proteinExistence type="inferred from homology"/>
<evidence type="ECO:0000313" key="3">
    <source>
        <dbReference type="Proteomes" id="UP001054889"/>
    </source>
</evidence>
<dbReference type="Pfam" id="PF02458">
    <property type="entry name" value="Transferase"/>
    <property type="match status" value="1"/>
</dbReference>
<organism evidence="2 3">
    <name type="scientific">Eleusine coracana subsp. coracana</name>
    <dbReference type="NCBI Taxonomy" id="191504"/>
    <lineage>
        <taxon>Eukaryota</taxon>
        <taxon>Viridiplantae</taxon>
        <taxon>Streptophyta</taxon>
        <taxon>Embryophyta</taxon>
        <taxon>Tracheophyta</taxon>
        <taxon>Spermatophyta</taxon>
        <taxon>Magnoliopsida</taxon>
        <taxon>Liliopsida</taxon>
        <taxon>Poales</taxon>
        <taxon>Poaceae</taxon>
        <taxon>PACMAD clade</taxon>
        <taxon>Chloridoideae</taxon>
        <taxon>Cynodonteae</taxon>
        <taxon>Eleusininae</taxon>
        <taxon>Eleusine</taxon>
    </lineage>
</organism>
<gene>
    <name evidence="2" type="primary">gb03137</name>
    <name evidence="2" type="ORF">PR202_gb03137</name>
</gene>
<reference evidence="2" key="1">
    <citation type="journal article" date="2018" name="DNA Res.">
        <title>Multiple hybrid de novo genome assembly of finger millet, an orphan allotetraploid crop.</title>
        <authorList>
            <person name="Hatakeyama M."/>
            <person name="Aluri S."/>
            <person name="Balachadran M.T."/>
            <person name="Sivarajan S.R."/>
            <person name="Patrignani A."/>
            <person name="Gruter S."/>
            <person name="Poveda L."/>
            <person name="Shimizu-Inatsugi R."/>
            <person name="Baeten J."/>
            <person name="Francoijs K.J."/>
            <person name="Nataraja K.N."/>
            <person name="Reddy Y.A.N."/>
            <person name="Phadnis S."/>
            <person name="Ravikumar R.L."/>
            <person name="Schlapbach R."/>
            <person name="Sreeman S.M."/>
            <person name="Shimizu K.K."/>
        </authorList>
    </citation>
    <scope>NUCLEOTIDE SEQUENCE</scope>
</reference>
<name>A0AAV5E0D4_ELECO</name>
<comment type="caution">
    <text evidence="2">The sequence shown here is derived from an EMBL/GenBank/DDBJ whole genome shotgun (WGS) entry which is preliminary data.</text>
</comment>
<evidence type="ECO:0000256" key="1">
    <source>
        <dbReference type="ARBA" id="ARBA00009861"/>
    </source>
</evidence>
<dbReference type="InterPro" id="IPR023213">
    <property type="entry name" value="CAT-like_dom_sf"/>
</dbReference>
<sequence>MRKHVGAKDGYYGNCITGQEVMATSGTVANMDIVELVKMIKRSKDEILGKPADKLLLSNKGGDFSEMIRGMDEQQRERLQYNTLLLSSWRNIGFEEVDFGGGMPERVMCYVSPPLVLPLCVTNLPCKGEDCPSNVFSVCVKEEHADAFAEEFARFRHVIS</sequence>
<keyword evidence="3" id="KW-1185">Reference proteome</keyword>
<dbReference type="InterPro" id="IPR050898">
    <property type="entry name" value="Plant_acyltransferase"/>
</dbReference>
<dbReference type="EMBL" id="BQKI01000072">
    <property type="protein sequence ID" value="GJN16177.1"/>
    <property type="molecule type" value="Genomic_DNA"/>
</dbReference>
<dbReference type="PANTHER" id="PTHR31147:SF61">
    <property type="entry name" value="ACYL TRANSFERASE 15"/>
    <property type="match status" value="1"/>
</dbReference>
<dbReference type="Gene3D" id="3.30.559.10">
    <property type="entry name" value="Chloramphenicol acetyltransferase-like domain"/>
    <property type="match status" value="1"/>
</dbReference>
<evidence type="ECO:0000313" key="2">
    <source>
        <dbReference type="EMBL" id="GJN16177.1"/>
    </source>
</evidence>
<dbReference type="GO" id="GO:0016747">
    <property type="term" value="F:acyltransferase activity, transferring groups other than amino-acyl groups"/>
    <property type="evidence" value="ECO:0007669"/>
    <property type="project" value="UniProtKB-ARBA"/>
</dbReference>
<protein>
    <submittedName>
        <fullName evidence="2">Uncharacterized protein</fullName>
    </submittedName>
</protein>
<dbReference type="AlphaFoldDB" id="A0AAV5E0D4"/>